<dbReference type="GeneID" id="120275137"/>
<keyword evidence="1" id="KW-1133">Transmembrane helix</keyword>
<dbReference type="AlphaFoldDB" id="A0AB40CCD5"/>
<reference evidence="3" key="1">
    <citation type="submission" date="2025-08" db="UniProtKB">
        <authorList>
            <consortium name="RefSeq"/>
        </authorList>
    </citation>
    <scope>IDENTIFICATION</scope>
</reference>
<keyword evidence="2" id="KW-1185">Reference proteome</keyword>
<evidence type="ECO:0000256" key="1">
    <source>
        <dbReference type="SAM" id="Phobius"/>
    </source>
</evidence>
<keyword evidence="1" id="KW-0812">Transmembrane</keyword>
<dbReference type="RefSeq" id="XP_039137576.1">
    <property type="nucleotide sequence ID" value="XM_039281642.1"/>
</dbReference>
<dbReference type="InterPro" id="IPR008390">
    <property type="entry name" value="AWPM-19"/>
</dbReference>
<evidence type="ECO:0000313" key="3">
    <source>
        <dbReference type="RefSeq" id="XP_039137576.1"/>
    </source>
</evidence>
<protein>
    <submittedName>
        <fullName evidence="3">Membrane protein PM19L-like</fullName>
    </submittedName>
</protein>
<accession>A0AB40CCD5</accession>
<sequence length="179" mass="19170">MARTVGRNVAVPLLFLNLIMYIIVVGFASWNLNHFINGQTNHPGVPGNGATFYFLVFAILAGVVGVASKLSGANHVRVWRNVSLASASSSSVIAWAITALAFGLACKEIHVGGYRGWRLRVLEAFIIILTFSQLIYVLLLHAGMFSGKYGPGYRDPDTYGMGAGQGGEPIKVGETGTRI</sequence>
<feature type="transmembrane region" description="Helical" evidence="1">
    <location>
        <begin position="50"/>
        <end position="70"/>
    </location>
</feature>
<organism evidence="2 3">
    <name type="scientific">Dioscorea cayennensis subsp. rotundata</name>
    <name type="common">White Guinea yam</name>
    <name type="synonym">Dioscorea rotundata</name>
    <dbReference type="NCBI Taxonomy" id="55577"/>
    <lineage>
        <taxon>Eukaryota</taxon>
        <taxon>Viridiplantae</taxon>
        <taxon>Streptophyta</taxon>
        <taxon>Embryophyta</taxon>
        <taxon>Tracheophyta</taxon>
        <taxon>Spermatophyta</taxon>
        <taxon>Magnoliopsida</taxon>
        <taxon>Liliopsida</taxon>
        <taxon>Dioscoreales</taxon>
        <taxon>Dioscoreaceae</taxon>
        <taxon>Dioscorea</taxon>
    </lineage>
</organism>
<feature type="transmembrane region" description="Helical" evidence="1">
    <location>
        <begin position="9"/>
        <end position="30"/>
    </location>
</feature>
<evidence type="ECO:0000313" key="2">
    <source>
        <dbReference type="Proteomes" id="UP001515500"/>
    </source>
</evidence>
<dbReference type="Pfam" id="PF05512">
    <property type="entry name" value="AWPM-19"/>
    <property type="match status" value="1"/>
</dbReference>
<dbReference type="PANTHER" id="PTHR33294">
    <property type="entry name" value="AWPM-19-LIKE FAMILY PROTEIN"/>
    <property type="match status" value="1"/>
</dbReference>
<feature type="transmembrane region" description="Helical" evidence="1">
    <location>
        <begin position="82"/>
        <end position="104"/>
    </location>
</feature>
<proteinExistence type="predicted"/>
<gene>
    <name evidence="3" type="primary">LOC120275137</name>
</gene>
<feature type="transmembrane region" description="Helical" evidence="1">
    <location>
        <begin position="124"/>
        <end position="145"/>
    </location>
</feature>
<dbReference type="PANTHER" id="PTHR33294:SF5">
    <property type="entry name" value="AWPM-19-LIKE FAMILY PROTEIN"/>
    <property type="match status" value="1"/>
</dbReference>
<dbReference type="Proteomes" id="UP001515500">
    <property type="component" value="Chromosome 2"/>
</dbReference>
<name>A0AB40CCD5_DIOCR</name>
<keyword evidence="1" id="KW-0472">Membrane</keyword>